<feature type="chain" id="PRO_5012200414" evidence="1">
    <location>
        <begin position="23"/>
        <end position="69"/>
    </location>
</feature>
<reference evidence="2 3" key="1">
    <citation type="submission" date="2017-05" db="EMBL/GenBank/DDBJ databases">
        <title>Comparative genomic and metabolic analysis of manganese-oxidizing mechanisms in Celeribater manganoxidans DY25T: its adaption to the environment of polymetallic nodule.</title>
        <authorList>
            <person name="Wang X."/>
        </authorList>
    </citation>
    <scope>NUCLEOTIDE SEQUENCE [LARGE SCALE GENOMIC DNA]</scope>
    <source>
        <strain evidence="2 3">DY25</strain>
    </source>
</reference>
<keyword evidence="1" id="KW-0732">Signal</keyword>
<proteinExistence type="predicted"/>
<protein>
    <submittedName>
        <fullName evidence="2">Uncharacterized protein</fullName>
    </submittedName>
</protein>
<keyword evidence="3" id="KW-1185">Reference proteome</keyword>
<evidence type="ECO:0000256" key="1">
    <source>
        <dbReference type="SAM" id="SignalP"/>
    </source>
</evidence>
<organism evidence="2 3">
    <name type="scientific">Pacificitalea manganoxidans</name>
    <dbReference type="NCBI Taxonomy" id="1411902"/>
    <lineage>
        <taxon>Bacteria</taxon>
        <taxon>Pseudomonadati</taxon>
        <taxon>Pseudomonadota</taxon>
        <taxon>Alphaproteobacteria</taxon>
        <taxon>Rhodobacterales</taxon>
        <taxon>Paracoccaceae</taxon>
        <taxon>Pacificitalea</taxon>
    </lineage>
</organism>
<feature type="signal peptide" evidence="1">
    <location>
        <begin position="1"/>
        <end position="22"/>
    </location>
</feature>
<dbReference type="AlphaFoldDB" id="A0A291M2S9"/>
<sequence length="69" mass="6926">MTRKLILAATLALAGTTLPAAAGGFGGVALDIPHLTFPAKTQAETPAPKPTETVTRACTPNACAQPLAK</sequence>
<name>A0A291M2S9_9RHOB</name>
<dbReference type="Proteomes" id="UP000219050">
    <property type="component" value="Chromosome"/>
</dbReference>
<accession>A0A291M2S9</accession>
<dbReference type="KEGG" id="cmag:CBW24_15105"/>
<gene>
    <name evidence="2" type="ORF">CBW24_15105</name>
</gene>
<dbReference type="EMBL" id="CP021404">
    <property type="protein sequence ID" value="ATI43204.1"/>
    <property type="molecule type" value="Genomic_DNA"/>
</dbReference>
<evidence type="ECO:0000313" key="2">
    <source>
        <dbReference type="EMBL" id="ATI43204.1"/>
    </source>
</evidence>
<evidence type="ECO:0000313" key="3">
    <source>
        <dbReference type="Proteomes" id="UP000219050"/>
    </source>
</evidence>
<dbReference type="RefSeq" id="WP_088662851.1">
    <property type="nucleotide sequence ID" value="NZ_CP021404.1"/>
</dbReference>